<gene>
    <name evidence="2" type="ORF">IDH44_21085</name>
</gene>
<dbReference type="PANTHER" id="PTHR43471">
    <property type="entry name" value="ABC TRANSPORTER PERMEASE"/>
    <property type="match status" value="1"/>
</dbReference>
<dbReference type="AlphaFoldDB" id="A0A927GTC9"/>
<keyword evidence="1" id="KW-0812">Transmembrane</keyword>
<name>A0A927GTC9_9BACL</name>
<organism evidence="2 3">
    <name type="scientific">Paenibacillus sabuli</name>
    <dbReference type="NCBI Taxonomy" id="2772509"/>
    <lineage>
        <taxon>Bacteria</taxon>
        <taxon>Bacillati</taxon>
        <taxon>Bacillota</taxon>
        <taxon>Bacilli</taxon>
        <taxon>Bacillales</taxon>
        <taxon>Paenibacillaceae</taxon>
        <taxon>Paenibacillus</taxon>
    </lineage>
</organism>
<dbReference type="EMBL" id="JACXIZ010000044">
    <property type="protein sequence ID" value="MBD2847694.1"/>
    <property type="molecule type" value="Genomic_DNA"/>
</dbReference>
<evidence type="ECO:0000313" key="2">
    <source>
        <dbReference type="EMBL" id="MBD2847694.1"/>
    </source>
</evidence>
<dbReference type="GO" id="GO:0140359">
    <property type="term" value="F:ABC-type transporter activity"/>
    <property type="evidence" value="ECO:0007669"/>
    <property type="project" value="InterPro"/>
</dbReference>
<keyword evidence="3" id="KW-1185">Reference proteome</keyword>
<sequence length="273" mass="29520">MSDALQVAVREVKTGFRNPWAYSFMALFAVFMLGLLLINGQGYVAGYSGVTGTMLNLMLYLLPLMTLMLGAVSLTSEKEEGSWELLASYPLRTTSFMLGKYAGLGVVLLVIAALGFGLAGVAGTLLGQPFAWQAYGLLLVFAASLILLYLAIALLVGTLARTRWQALTIAVAIWFFTVIGWAPLLIASLGAMPYMWIKPAVVGLTLLNPAELSRLFAVVKLGGGAVLGPEYYEWIKWIRQPSGTGAYAAWLALWIGCAAGLATWLWERGRRRG</sequence>
<protein>
    <submittedName>
        <fullName evidence="2">ABC transporter permease</fullName>
    </submittedName>
</protein>
<dbReference type="RefSeq" id="WP_190920801.1">
    <property type="nucleotide sequence ID" value="NZ_JACXIZ010000044.1"/>
</dbReference>
<evidence type="ECO:0000256" key="1">
    <source>
        <dbReference type="SAM" id="Phobius"/>
    </source>
</evidence>
<reference evidence="2" key="1">
    <citation type="submission" date="2020-09" db="EMBL/GenBank/DDBJ databases">
        <title>A novel bacterium of genus Paenibacillus, isolated from South China Sea.</title>
        <authorList>
            <person name="Huang H."/>
            <person name="Mo K."/>
            <person name="Hu Y."/>
        </authorList>
    </citation>
    <scope>NUCLEOTIDE SEQUENCE</scope>
    <source>
        <strain evidence="2">IB182496</strain>
    </source>
</reference>
<feature type="transmembrane region" description="Helical" evidence="1">
    <location>
        <begin position="247"/>
        <end position="266"/>
    </location>
</feature>
<feature type="transmembrane region" description="Helical" evidence="1">
    <location>
        <begin position="169"/>
        <end position="197"/>
    </location>
</feature>
<feature type="transmembrane region" description="Helical" evidence="1">
    <location>
        <begin position="58"/>
        <end position="76"/>
    </location>
</feature>
<feature type="transmembrane region" description="Helical" evidence="1">
    <location>
        <begin position="132"/>
        <end position="157"/>
    </location>
</feature>
<keyword evidence="1" id="KW-0472">Membrane</keyword>
<evidence type="ECO:0000313" key="3">
    <source>
        <dbReference type="Proteomes" id="UP000621560"/>
    </source>
</evidence>
<proteinExistence type="predicted"/>
<keyword evidence="1" id="KW-1133">Transmembrane helix</keyword>
<dbReference type="Proteomes" id="UP000621560">
    <property type="component" value="Unassembled WGS sequence"/>
</dbReference>
<dbReference type="Pfam" id="PF12679">
    <property type="entry name" value="ABC2_membrane_2"/>
    <property type="match status" value="1"/>
</dbReference>
<dbReference type="GO" id="GO:0005886">
    <property type="term" value="C:plasma membrane"/>
    <property type="evidence" value="ECO:0007669"/>
    <property type="project" value="UniProtKB-SubCell"/>
</dbReference>
<feature type="transmembrane region" description="Helical" evidence="1">
    <location>
        <begin position="20"/>
        <end position="38"/>
    </location>
</feature>
<accession>A0A927GTC9</accession>
<comment type="caution">
    <text evidence="2">The sequence shown here is derived from an EMBL/GenBank/DDBJ whole genome shotgun (WGS) entry which is preliminary data.</text>
</comment>
<feature type="transmembrane region" description="Helical" evidence="1">
    <location>
        <begin position="101"/>
        <end position="126"/>
    </location>
</feature>